<dbReference type="InterPro" id="IPR036165">
    <property type="entry name" value="YefM-like_sf"/>
</dbReference>
<proteinExistence type="inferred from homology"/>
<dbReference type="InterPro" id="IPR051405">
    <property type="entry name" value="phD/YefM_antitoxin"/>
</dbReference>
<dbReference type="PANTHER" id="PTHR33713">
    <property type="entry name" value="ANTITOXIN YAFN-RELATED"/>
    <property type="match status" value="1"/>
</dbReference>
<evidence type="ECO:0000313" key="3">
    <source>
        <dbReference type="EMBL" id="PZN74452.1"/>
    </source>
</evidence>
<sequence>MTTVSIAEAKNQLTRIVQEAETGESVHITRHGKPVAVLVSESEYERLRTTQSEPKSLWDTVLDWRNANNFDWLELTDEEIDCWRDKSLPREFAWDD</sequence>
<reference evidence="3 4" key="1">
    <citation type="journal article" date="2018" name="Aquat. Microb. Ecol.">
        <title>Gammaproteobacterial methanotrophs dominate.</title>
        <authorList>
            <person name="Rissanen A.J."/>
            <person name="Saarenheimo J."/>
            <person name="Tiirola M."/>
            <person name="Peura S."/>
            <person name="Aalto S.L."/>
            <person name="Karvinen A."/>
            <person name="Nykanen H."/>
        </authorList>
    </citation>
    <scope>NUCLEOTIDE SEQUENCE [LARGE SCALE GENOMIC DNA]</scope>
    <source>
        <strain evidence="3">AMbin10</strain>
    </source>
</reference>
<dbReference type="Pfam" id="PF02604">
    <property type="entry name" value="PhdYeFM_antitox"/>
    <property type="match status" value="1"/>
</dbReference>
<gene>
    <name evidence="3" type="ORF">DM484_21315</name>
</gene>
<dbReference type="SUPFAM" id="SSF143120">
    <property type="entry name" value="YefM-like"/>
    <property type="match status" value="1"/>
</dbReference>
<evidence type="ECO:0000256" key="2">
    <source>
        <dbReference type="RuleBase" id="RU362080"/>
    </source>
</evidence>
<name>A0A2W4QR46_9GAMM</name>
<organism evidence="3 4">
    <name type="scientific">Candidatus Methylumidiphilus alinenensis</name>
    <dbReference type="NCBI Taxonomy" id="2202197"/>
    <lineage>
        <taxon>Bacteria</taxon>
        <taxon>Pseudomonadati</taxon>
        <taxon>Pseudomonadota</taxon>
        <taxon>Gammaproteobacteria</taxon>
        <taxon>Methylococcales</taxon>
        <taxon>Candidatus Methylumidiphilus</taxon>
    </lineage>
</organism>
<dbReference type="Gene3D" id="3.40.1620.10">
    <property type="entry name" value="YefM-like domain"/>
    <property type="match status" value="1"/>
</dbReference>
<comment type="caution">
    <text evidence="3">The sequence shown here is derived from an EMBL/GenBank/DDBJ whole genome shotgun (WGS) entry which is preliminary data.</text>
</comment>
<dbReference type="EMBL" id="QJPH01000427">
    <property type="protein sequence ID" value="PZN74452.1"/>
    <property type="molecule type" value="Genomic_DNA"/>
</dbReference>
<protein>
    <recommendedName>
        <fullName evidence="2">Antitoxin</fullName>
    </recommendedName>
</protein>
<comment type="function">
    <text evidence="2">Antitoxin component of a type II toxin-antitoxin (TA) system.</text>
</comment>
<dbReference type="AlphaFoldDB" id="A0A2W4QR46"/>
<evidence type="ECO:0000313" key="4">
    <source>
        <dbReference type="Proteomes" id="UP000249396"/>
    </source>
</evidence>
<accession>A0A2W4QR46</accession>
<dbReference type="Proteomes" id="UP000249396">
    <property type="component" value="Unassembled WGS sequence"/>
</dbReference>
<dbReference type="PANTHER" id="PTHR33713:SF10">
    <property type="entry name" value="ANTITOXIN YAFN"/>
    <property type="match status" value="1"/>
</dbReference>
<dbReference type="InterPro" id="IPR006442">
    <property type="entry name" value="Antitoxin_Phd/YefM"/>
</dbReference>
<evidence type="ECO:0000256" key="1">
    <source>
        <dbReference type="ARBA" id="ARBA00009981"/>
    </source>
</evidence>
<dbReference type="NCBIfam" id="TIGR01552">
    <property type="entry name" value="phd_fam"/>
    <property type="match status" value="1"/>
</dbReference>
<comment type="similarity">
    <text evidence="1 2">Belongs to the phD/YefM antitoxin family.</text>
</comment>